<dbReference type="AlphaFoldDB" id="A0A1H7MYA4"/>
<evidence type="ECO:0000256" key="1">
    <source>
        <dbReference type="SAM" id="MobiDB-lite"/>
    </source>
</evidence>
<evidence type="ECO:0000313" key="3">
    <source>
        <dbReference type="EMBL" id="SEL16061.1"/>
    </source>
</evidence>
<feature type="chain" id="PRO_5011491366" evidence="2">
    <location>
        <begin position="18"/>
        <end position="146"/>
    </location>
</feature>
<protein>
    <submittedName>
        <fullName evidence="3">Uncharacterized protein</fullName>
    </submittedName>
</protein>
<sequence>MNIKKLVALLAVGSTLAACQTDDTDVPEPEMEDTDEEIDTQEEEAELDDDPAEFVVSDEELEPYDEDQLDAAEPIDDLSQYEEFEGQDAFDPDQFDAYLVHDEGGRREIVFMEEDEQIYKSIYIEEDNNLRIIDLPNSEVILNAPI</sequence>
<keyword evidence="4" id="KW-1185">Reference proteome</keyword>
<accession>A0A1H7MYA4</accession>
<feature type="compositionally biased region" description="Acidic residues" evidence="1">
    <location>
        <begin position="22"/>
        <end position="50"/>
    </location>
</feature>
<dbReference type="OrthoDB" id="2168541at2"/>
<evidence type="ECO:0000313" key="4">
    <source>
        <dbReference type="Proteomes" id="UP000199081"/>
    </source>
</evidence>
<dbReference type="Proteomes" id="UP000199081">
    <property type="component" value="Unassembled WGS sequence"/>
</dbReference>
<feature type="region of interest" description="Disordered" evidence="1">
    <location>
        <begin position="20"/>
        <end position="50"/>
    </location>
</feature>
<proteinExistence type="predicted"/>
<feature type="signal peptide" evidence="2">
    <location>
        <begin position="1"/>
        <end position="17"/>
    </location>
</feature>
<name>A0A1H7MYA4_9LACT</name>
<dbReference type="EMBL" id="FNZU01000013">
    <property type="protein sequence ID" value="SEL16061.1"/>
    <property type="molecule type" value="Genomic_DNA"/>
</dbReference>
<organism evidence="3 4">
    <name type="scientific">Alkalibacterium pelagium</name>
    <dbReference type="NCBI Taxonomy" id="426702"/>
    <lineage>
        <taxon>Bacteria</taxon>
        <taxon>Bacillati</taxon>
        <taxon>Bacillota</taxon>
        <taxon>Bacilli</taxon>
        <taxon>Lactobacillales</taxon>
        <taxon>Carnobacteriaceae</taxon>
        <taxon>Alkalibacterium</taxon>
    </lineage>
</organism>
<evidence type="ECO:0000256" key="2">
    <source>
        <dbReference type="SAM" id="SignalP"/>
    </source>
</evidence>
<dbReference type="PROSITE" id="PS51257">
    <property type="entry name" value="PROKAR_LIPOPROTEIN"/>
    <property type="match status" value="1"/>
</dbReference>
<gene>
    <name evidence="3" type="ORF">SAMN04488099_11311</name>
</gene>
<keyword evidence="2" id="KW-0732">Signal</keyword>
<dbReference type="RefSeq" id="WP_091482245.1">
    <property type="nucleotide sequence ID" value="NZ_BJYC01000015.1"/>
</dbReference>
<reference evidence="4" key="1">
    <citation type="submission" date="2016-10" db="EMBL/GenBank/DDBJ databases">
        <authorList>
            <person name="Varghese N."/>
            <person name="Submissions S."/>
        </authorList>
    </citation>
    <scope>NUCLEOTIDE SEQUENCE [LARGE SCALE GENOMIC DNA]</scope>
    <source>
        <strain evidence="4">DSM 19183</strain>
    </source>
</reference>